<gene>
    <name evidence="2" type="ORF">B296_00003134</name>
</gene>
<keyword evidence="1" id="KW-1133">Transmembrane helix</keyword>
<proteinExistence type="predicted"/>
<evidence type="ECO:0000313" key="2">
    <source>
        <dbReference type="EMBL" id="RRT58960.1"/>
    </source>
</evidence>
<evidence type="ECO:0000256" key="1">
    <source>
        <dbReference type="SAM" id="Phobius"/>
    </source>
</evidence>
<dbReference type="Proteomes" id="UP000287651">
    <property type="component" value="Unassembled WGS sequence"/>
</dbReference>
<keyword evidence="1" id="KW-0812">Transmembrane</keyword>
<reference evidence="2 3" key="1">
    <citation type="journal article" date="2014" name="Agronomy (Basel)">
        <title>A Draft Genome Sequence for Ensete ventricosum, the Drought-Tolerant Tree Against Hunger.</title>
        <authorList>
            <person name="Harrison J."/>
            <person name="Moore K.A."/>
            <person name="Paszkiewicz K."/>
            <person name="Jones T."/>
            <person name="Grant M."/>
            <person name="Ambacheew D."/>
            <person name="Muzemil S."/>
            <person name="Studholme D.J."/>
        </authorList>
    </citation>
    <scope>NUCLEOTIDE SEQUENCE [LARGE SCALE GENOMIC DNA]</scope>
</reference>
<protein>
    <submittedName>
        <fullName evidence="2">Uncharacterized protein</fullName>
    </submittedName>
</protein>
<keyword evidence="1" id="KW-0472">Membrane</keyword>
<name>A0A426Z4P5_ENSVE</name>
<dbReference type="AlphaFoldDB" id="A0A426Z4P5"/>
<feature type="transmembrane region" description="Helical" evidence="1">
    <location>
        <begin position="57"/>
        <end position="76"/>
    </location>
</feature>
<feature type="transmembrane region" description="Helical" evidence="1">
    <location>
        <begin position="32"/>
        <end position="51"/>
    </location>
</feature>
<comment type="caution">
    <text evidence="2">The sequence shown here is derived from an EMBL/GenBank/DDBJ whole genome shotgun (WGS) entry which is preliminary data.</text>
</comment>
<dbReference type="EMBL" id="AMZH03008433">
    <property type="protein sequence ID" value="RRT58960.1"/>
    <property type="molecule type" value="Genomic_DNA"/>
</dbReference>
<sequence length="330" mass="35650">MGVAFVPCSGIRNNRQHVLTLVCRERKPTPAVATYASAALLLLSIAAILSYRFQPTFTVASLSSLLLSSAVAVTIAQTPRGMLPRPIDRRCPYHGHPLLPSSFITVDHPCYRPPRRTLLLRHCQPSASLLSSPRKPLPSLLSSITPSRALLYRTPRCCLPLVPPCHYCRPALGSAQPVVARPSPLPPLSQRCRAQQRCCCCLPTMLSHYRSPVRLSLPSSSSASHSLTAPFDLLTLPACRSSVVVAAPSSVAQPPLPSLLLHLSPLLLPCFLPPLHATAAFLLNCSLTYHVVASLSPVITLTATNRLCPPLADADNLVAVKSYYIYNICP</sequence>
<organism evidence="2 3">
    <name type="scientific">Ensete ventricosum</name>
    <name type="common">Abyssinian banana</name>
    <name type="synonym">Musa ensete</name>
    <dbReference type="NCBI Taxonomy" id="4639"/>
    <lineage>
        <taxon>Eukaryota</taxon>
        <taxon>Viridiplantae</taxon>
        <taxon>Streptophyta</taxon>
        <taxon>Embryophyta</taxon>
        <taxon>Tracheophyta</taxon>
        <taxon>Spermatophyta</taxon>
        <taxon>Magnoliopsida</taxon>
        <taxon>Liliopsida</taxon>
        <taxon>Zingiberales</taxon>
        <taxon>Musaceae</taxon>
        <taxon>Ensete</taxon>
    </lineage>
</organism>
<accession>A0A426Z4P5</accession>
<evidence type="ECO:0000313" key="3">
    <source>
        <dbReference type="Proteomes" id="UP000287651"/>
    </source>
</evidence>